<dbReference type="InterPro" id="IPR014729">
    <property type="entry name" value="Rossmann-like_a/b/a_fold"/>
</dbReference>
<feature type="binding site" evidence="8">
    <location>
        <begin position="149"/>
        <end position="152"/>
    </location>
    <ligand>
        <name>ATP</name>
        <dbReference type="ChEBI" id="CHEBI:30616"/>
    </ligand>
</feature>
<dbReference type="AlphaFoldDB" id="A0A0D5YSA3"/>
<dbReference type="OrthoDB" id="9773087at2"/>
<comment type="subcellular location">
    <subcellularLocation>
        <location evidence="8">Cytoplasm</location>
    </subcellularLocation>
</comment>
<feature type="binding site" evidence="8">
    <location>
        <position position="61"/>
    </location>
    <ligand>
        <name>beta-alanine</name>
        <dbReference type="ChEBI" id="CHEBI:57966"/>
    </ligand>
</feature>
<organism evidence="9 10">
    <name type="scientific">Flagellimonas lutaonensis</name>
    <dbReference type="NCBI Taxonomy" id="516051"/>
    <lineage>
        <taxon>Bacteria</taxon>
        <taxon>Pseudomonadati</taxon>
        <taxon>Bacteroidota</taxon>
        <taxon>Flavobacteriia</taxon>
        <taxon>Flavobacteriales</taxon>
        <taxon>Flavobacteriaceae</taxon>
        <taxon>Flagellimonas</taxon>
    </lineage>
</organism>
<feature type="active site" description="Proton donor" evidence="8">
    <location>
        <position position="37"/>
    </location>
</feature>
<feature type="binding site" evidence="8">
    <location>
        <position position="155"/>
    </location>
    <ligand>
        <name>(R)-pantoate</name>
        <dbReference type="ChEBI" id="CHEBI:15980"/>
    </ligand>
</feature>
<dbReference type="GO" id="GO:0004592">
    <property type="term" value="F:pantoate-beta-alanine ligase activity"/>
    <property type="evidence" value="ECO:0007669"/>
    <property type="project" value="UniProtKB-UniRule"/>
</dbReference>
<dbReference type="NCBIfam" id="TIGR00125">
    <property type="entry name" value="cyt_tran_rel"/>
    <property type="match status" value="1"/>
</dbReference>
<dbReference type="GO" id="GO:0005829">
    <property type="term" value="C:cytosol"/>
    <property type="evidence" value="ECO:0007669"/>
    <property type="project" value="TreeGrafter"/>
</dbReference>
<dbReference type="UniPathway" id="UPA00028">
    <property type="reaction ID" value="UER00005"/>
</dbReference>
<feature type="binding site" evidence="8">
    <location>
        <begin position="30"/>
        <end position="37"/>
    </location>
    <ligand>
        <name>ATP</name>
        <dbReference type="ChEBI" id="CHEBI:30616"/>
    </ligand>
</feature>
<dbReference type="InterPro" id="IPR042176">
    <property type="entry name" value="Pantoate_ligase_C"/>
</dbReference>
<dbReference type="Pfam" id="PF02569">
    <property type="entry name" value="Pantoate_ligase"/>
    <property type="match status" value="1"/>
</dbReference>
<dbReference type="RefSeq" id="WP_045801515.1">
    <property type="nucleotide sequence ID" value="NZ_CP011071.1"/>
</dbReference>
<accession>A0A0D5YSA3</accession>
<dbReference type="InterPro" id="IPR003721">
    <property type="entry name" value="Pantoate_ligase"/>
</dbReference>
<keyword evidence="8" id="KW-0963">Cytoplasm</keyword>
<keyword evidence="6 8" id="KW-0067">ATP-binding</keyword>
<dbReference type="STRING" id="516051.VC82_1152"/>
<comment type="pathway">
    <text evidence="1 8">Cofactor biosynthesis; (R)-pantothenate biosynthesis; (R)-pantothenate from (R)-pantoate and beta-alanine: step 1/1.</text>
</comment>
<keyword evidence="10" id="KW-1185">Reference proteome</keyword>
<comment type="function">
    <text evidence="8">Catalyzes the condensation of pantoate with beta-alanine in an ATP-dependent reaction via a pantoyl-adenylate intermediate.</text>
</comment>
<feature type="binding site" evidence="8">
    <location>
        <position position="61"/>
    </location>
    <ligand>
        <name>(R)-pantoate</name>
        <dbReference type="ChEBI" id="CHEBI:15980"/>
    </ligand>
</feature>
<evidence type="ECO:0000256" key="6">
    <source>
        <dbReference type="ARBA" id="ARBA00022840"/>
    </source>
</evidence>
<evidence type="ECO:0000313" key="10">
    <source>
        <dbReference type="Proteomes" id="UP000032726"/>
    </source>
</evidence>
<proteinExistence type="inferred from homology"/>
<dbReference type="PANTHER" id="PTHR21299">
    <property type="entry name" value="CYTIDYLATE KINASE/PANTOATE-BETA-ALANINE LIGASE"/>
    <property type="match status" value="1"/>
</dbReference>
<name>A0A0D5YSA3_9FLAO</name>
<evidence type="ECO:0000256" key="8">
    <source>
        <dbReference type="HAMAP-Rule" id="MF_00158"/>
    </source>
</evidence>
<evidence type="ECO:0000256" key="3">
    <source>
        <dbReference type="ARBA" id="ARBA00022598"/>
    </source>
</evidence>
<evidence type="ECO:0000256" key="1">
    <source>
        <dbReference type="ARBA" id="ARBA00004990"/>
    </source>
</evidence>
<dbReference type="EC" id="6.3.2.1" evidence="8"/>
<reference evidence="9 10" key="1">
    <citation type="submission" date="2015-03" db="EMBL/GenBank/DDBJ databases">
        <title>Complete genome sequence of Muricauda lutaonensis CC-HSB-11T, isolated from a coastal hot spring.</title>
        <authorList>
            <person name="Kim K.M."/>
        </authorList>
    </citation>
    <scope>NUCLEOTIDE SEQUENCE [LARGE SCALE GENOMIC DNA]</scope>
    <source>
        <strain evidence="9 10">CC-HSB-11</strain>
    </source>
</reference>
<dbReference type="SUPFAM" id="SSF52374">
    <property type="entry name" value="Nucleotidylyl transferase"/>
    <property type="match status" value="1"/>
</dbReference>
<protein>
    <recommendedName>
        <fullName evidence="8">Pantothenate synthetase</fullName>
        <shortName evidence="8">PS</shortName>
        <ecNumber evidence="8">6.3.2.1</ecNumber>
    </recommendedName>
    <alternativeName>
        <fullName evidence="8">Pantoate--beta-alanine ligase</fullName>
    </alternativeName>
    <alternativeName>
        <fullName evidence="8">Pantoate-activating enzyme</fullName>
    </alternativeName>
</protein>
<gene>
    <name evidence="8" type="primary">panC</name>
    <name evidence="9" type="ORF">VC82_1152</name>
</gene>
<sequence>MHLIEDKRHLQAVLAAERQKNHSIGLVPTMGALHYGHLSLVKRALSENGVVVVSIFVNPTQFDNQNDLKNYPSNLERDLDLLNALSEDILVFAPSKTEIYPGEIAPQKFKFGGLEKTMEGQYRNGHFDGVATIVELLLKTVGPDKAYFGEKDFQQLQIVRKLVRSKQIPVEIIGCPIQREANGLAMSSRNERLPKEVRQRAGFIFETLKTAKRQFGMKSADYLRKWVKDQFKANNDFDLEYFEITDEEKLAPIQRKRKNKKYRAFIAVYAKGVRLIDNIALN</sequence>
<keyword evidence="4 8" id="KW-0566">Pantothenate biosynthesis</keyword>
<comment type="catalytic activity">
    <reaction evidence="7 8">
        <text>(R)-pantoate + beta-alanine + ATP = (R)-pantothenate + AMP + diphosphate + H(+)</text>
        <dbReference type="Rhea" id="RHEA:10912"/>
        <dbReference type="ChEBI" id="CHEBI:15378"/>
        <dbReference type="ChEBI" id="CHEBI:15980"/>
        <dbReference type="ChEBI" id="CHEBI:29032"/>
        <dbReference type="ChEBI" id="CHEBI:30616"/>
        <dbReference type="ChEBI" id="CHEBI:33019"/>
        <dbReference type="ChEBI" id="CHEBI:57966"/>
        <dbReference type="ChEBI" id="CHEBI:456215"/>
        <dbReference type="EC" id="6.3.2.1"/>
    </reaction>
</comment>
<dbReference type="PATRIC" id="fig|516051.4.peg.1191"/>
<dbReference type="PANTHER" id="PTHR21299:SF1">
    <property type="entry name" value="PANTOATE--BETA-ALANINE LIGASE"/>
    <property type="match status" value="1"/>
</dbReference>
<dbReference type="Gene3D" id="3.30.1300.10">
    <property type="entry name" value="Pantoate-beta-alanine ligase, C-terminal domain"/>
    <property type="match status" value="1"/>
</dbReference>
<dbReference type="GO" id="GO:0005524">
    <property type="term" value="F:ATP binding"/>
    <property type="evidence" value="ECO:0007669"/>
    <property type="project" value="UniProtKB-KW"/>
</dbReference>
<evidence type="ECO:0000256" key="7">
    <source>
        <dbReference type="ARBA" id="ARBA00048258"/>
    </source>
</evidence>
<comment type="similarity">
    <text evidence="2 8">Belongs to the pantothenate synthetase family.</text>
</comment>
<dbReference type="HAMAP" id="MF_00158">
    <property type="entry name" value="PanC"/>
    <property type="match status" value="1"/>
</dbReference>
<evidence type="ECO:0000256" key="5">
    <source>
        <dbReference type="ARBA" id="ARBA00022741"/>
    </source>
</evidence>
<feature type="binding site" evidence="8">
    <location>
        <begin position="186"/>
        <end position="189"/>
    </location>
    <ligand>
        <name>ATP</name>
        <dbReference type="ChEBI" id="CHEBI:30616"/>
    </ligand>
</feature>
<evidence type="ECO:0000313" key="9">
    <source>
        <dbReference type="EMBL" id="AKA34794.1"/>
    </source>
</evidence>
<dbReference type="GO" id="GO:0015940">
    <property type="term" value="P:pantothenate biosynthetic process"/>
    <property type="evidence" value="ECO:0007669"/>
    <property type="project" value="UniProtKB-UniRule"/>
</dbReference>
<evidence type="ECO:0000256" key="4">
    <source>
        <dbReference type="ARBA" id="ARBA00022655"/>
    </source>
</evidence>
<comment type="subunit">
    <text evidence="8">Homodimer.</text>
</comment>
<dbReference type="Gene3D" id="3.40.50.620">
    <property type="entry name" value="HUPs"/>
    <property type="match status" value="1"/>
</dbReference>
<evidence type="ECO:0000256" key="2">
    <source>
        <dbReference type="ARBA" id="ARBA00009256"/>
    </source>
</evidence>
<dbReference type="HOGENOM" id="CLU_047148_0_0_10"/>
<dbReference type="EMBL" id="CP011071">
    <property type="protein sequence ID" value="AKA34794.1"/>
    <property type="molecule type" value="Genomic_DNA"/>
</dbReference>
<dbReference type="Proteomes" id="UP000032726">
    <property type="component" value="Chromosome"/>
</dbReference>
<keyword evidence="3 8" id="KW-0436">Ligase</keyword>
<dbReference type="InterPro" id="IPR004821">
    <property type="entry name" value="Cyt_trans-like"/>
</dbReference>
<comment type="miscellaneous">
    <text evidence="8">The reaction proceeds by a bi uni uni bi ping pong mechanism.</text>
</comment>
<dbReference type="NCBIfam" id="TIGR00018">
    <property type="entry name" value="panC"/>
    <property type="match status" value="1"/>
</dbReference>
<keyword evidence="5 8" id="KW-0547">Nucleotide-binding</keyword>
<comment type="caution">
    <text evidence="8">Lacks conserved residue(s) required for the propagation of feature annotation.</text>
</comment>
<dbReference type="KEGG" id="mlt:VC82_1152"/>